<feature type="compositionally biased region" description="Basic residues" evidence="4">
    <location>
        <begin position="285"/>
        <end position="302"/>
    </location>
</feature>
<keyword evidence="3" id="KW-0234">DNA repair</keyword>
<evidence type="ECO:0000256" key="1">
    <source>
        <dbReference type="ARBA" id="ARBA00023125"/>
    </source>
</evidence>
<evidence type="ECO:0000256" key="3">
    <source>
        <dbReference type="HAMAP-Rule" id="MF_01875"/>
    </source>
</evidence>
<reference evidence="6 7" key="1">
    <citation type="submission" date="2021-08" db="EMBL/GenBank/DDBJ databases">
        <authorList>
            <person name="Ping M."/>
        </authorList>
    </citation>
    <scope>NUCLEOTIDE SEQUENCE [LARGE SCALE GENOMIC DNA]</scope>
    <source>
        <strain evidence="6 7">MG28</strain>
    </source>
</reference>
<evidence type="ECO:0000256" key="2">
    <source>
        <dbReference type="ARBA" id="ARBA00023172"/>
    </source>
</evidence>
<feature type="domain" description="Ku" evidence="5">
    <location>
        <begin position="52"/>
        <end position="181"/>
    </location>
</feature>
<keyword evidence="7" id="KW-1185">Reference proteome</keyword>
<dbReference type="PANTHER" id="PTHR41251">
    <property type="entry name" value="NON-HOMOLOGOUS END JOINING PROTEIN KU"/>
    <property type="match status" value="1"/>
</dbReference>
<evidence type="ECO:0000313" key="7">
    <source>
        <dbReference type="Proteomes" id="UP000827138"/>
    </source>
</evidence>
<dbReference type="RefSeq" id="WP_220645221.1">
    <property type="nucleotide sequence ID" value="NZ_CP080647.1"/>
</dbReference>
<dbReference type="NCBIfam" id="TIGR02772">
    <property type="entry name" value="Ku_bact"/>
    <property type="match status" value="1"/>
</dbReference>
<comment type="similarity">
    <text evidence="3">Belongs to the prokaryotic Ku family.</text>
</comment>
<dbReference type="InterPro" id="IPR009187">
    <property type="entry name" value="Prok_Ku"/>
</dbReference>
<sequence>MPAIQSLAISFGLVTVPVVVVTATESHNVNFRRIHLPDNGWVRNRYICETENREVTYQDIGQGYEMSDGRIIPITEEDLENLPLPTAKAIELVGFVPTASIDPIRIGRGYYLQPQGEVAARPYVLLRKALERQRKVGVAKFALSGRERLGLLRVRGDAIVLHSMHWPDEIRDPSDVAPPPAKVTDEEIDGAMALVDTMAIGSLEAAEFRDRYTDALHEVIAAKQEHRELPEAPQRAEPGRLVDLMATLRESVAKAQAARVEGAEAEVREFPEQKAAKKASTMKQTTKKGAAKKASGRRPRGT</sequence>
<dbReference type="SUPFAM" id="SSF100939">
    <property type="entry name" value="SPOC domain-like"/>
    <property type="match status" value="1"/>
</dbReference>
<organism evidence="6 7">
    <name type="scientific">Streptomyces akebiae</name>
    <dbReference type="NCBI Taxonomy" id="2865673"/>
    <lineage>
        <taxon>Bacteria</taxon>
        <taxon>Bacillati</taxon>
        <taxon>Actinomycetota</taxon>
        <taxon>Actinomycetes</taxon>
        <taxon>Kitasatosporales</taxon>
        <taxon>Streptomycetaceae</taxon>
        <taxon>Streptomyces</taxon>
    </lineage>
</organism>
<evidence type="ECO:0000259" key="5">
    <source>
        <dbReference type="SMART" id="SM00559"/>
    </source>
</evidence>
<dbReference type="Proteomes" id="UP000827138">
    <property type="component" value="Chromosome"/>
</dbReference>
<feature type="compositionally biased region" description="Basic and acidic residues" evidence="4">
    <location>
        <begin position="262"/>
        <end position="275"/>
    </location>
</feature>
<dbReference type="PANTHER" id="PTHR41251:SF1">
    <property type="entry name" value="NON-HOMOLOGOUS END JOINING PROTEIN KU"/>
    <property type="match status" value="1"/>
</dbReference>
<dbReference type="PIRSF" id="PIRSF006493">
    <property type="entry name" value="Prok_Ku"/>
    <property type="match status" value="1"/>
</dbReference>
<keyword evidence="3" id="KW-0227">DNA damage</keyword>
<comment type="subunit">
    <text evidence="3">Homodimer. Interacts with LigD.</text>
</comment>
<feature type="region of interest" description="Disordered" evidence="4">
    <location>
        <begin position="262"/>
        <end position="302"/>
    </location>
</feature>
<dbReference type="HAMAP" id="MF_01875">
    <property type="entry name" value="Prokaryotic_Ku"/>
    <property type="match status" value="1"/>
</dbReference>
<proteinExistence type="inferred from homology"/>
<protein>
    <recommendedName>
        <fullName evidence="3">Non-homologous end joining protein Ku</fullName>
    </recommendedName>
</protein>
<dbReference type="EMBL" id="CP080647">
    <property type="protein sequence ID" value="QYX76084.1"/>
    <property type="molecule type" value="Genomic_DNA"/>
</dbReference>
<dbReference type="InterPro" id="IPR016194">
    <property type="entry name" value="SPOC-like_C_dom_sf"/>
</dbReference>
<accession>A0ABX8XKJ6</accession>
<dbReference type="Gene3D" id="2.40.290.10">
    <property type="match status" value="1"/>
</dbReference>
<evidence type="ECO:0000313" key="6">
    <source>
        <dbReference type="EMBL" id="QYX76084.1"/>
    </source>
</evidence>
<keyword evidence="1 3" id="KW-0238">DNA-binding</keyword>
<dbReference type="SMART" id="SM00559">
    <property type="entry name" value="Ku78"/>
    <property type="match status" value="1"/>
</dbReference>
<comment type="function">
    <text evidence="3">With LigD forms a non-homologous end joining (NHEJ) DNA repair enzyme, which repairs dsDNA breaks with reduced fidelity. Binds linear dsDNA with 5'- and 3'- overhangs but not closed circular dsDNA nor ssDNA. Recruits and stimulates the ligase activity of LigD.</text>
</comment>
<dbReference type="Pfam" id="PF02735">
    <property type="entry name" value="Ku"/>
    <property type="match status" value="1"/>
</dbReference>
<gene>
    <name evidence="3" type="primary">ku</name>
    <name evidence="6" type="ORF">K1J60_05820</name>
</gene>
<evidence type="ECO:0000256" key="4">
    <source>
        <dbReference type="SAM" id="MobiDB-lite"/>
    </source>
</evidence>
<name>A0ABX8XKJ6_9ACTN</name>
<keyword evidence="2 3" id="KW-0233">DNA recombination</keyword>
<dbReference type="InterPro" id="IPR006164">
    <property type="entry name" value="DNA_bd_Ku70/Ku80"/>
</dbReference>